<organism evidence="1 2">
    <name type="scientific">Dactylosporangium siamense</name>
    <dbReference type="NCBI Taxonomy" id="685454"/>
    <lineage>
        <taxon>Bacteria</taxon>
        <taxon>Bacillati</taxon>
        <taxon>Actinomycetota</taxon>
        <taxon>Actinomycetes</taxon>
        <taxon>Micromonosporales</taxon>
        <taxon>Micromonosporaceae</taxon>
        <taxon>Dactylosporangium</taxon>
    </lineage>
</organism>
<evidence type="ECO:0000313" key="1">
    <source>
        <dbReference type="EMBL" id="GIG43478.1"/>
    </source>
</evidence>
<protein>
    <recommendedName>
        <fullName evidence="3">Pyridoxamine 5'-phosphate oxidase family protein</fullName>
    </recommendedName>
</protein>
<dbReference type="Pfam" id="PF12900">
    <property type="entry name" value="Pyridox_ox_2"/>
    <property type="match status" value="1"/>
</dbReference>
<dbReference type="Proteomes" id="UP000660611">
    <property type="component" value="Unassembled WGS sequence"/>
</dbReference>
<dbReference type="SUPFAM" id="SSF50475">
    <property type="entry name" value="FMN-binding split barrel"/>
    <property type="match status" value="1"/>
</dbReference>
<dbReference type="RefSeq" id="WP_203845330.1">
    <property type="nucleotide sequence ID" value="NZ_BAAAVW010000004.1"/>
</dbReference>
<dbReference type="EMBL" id="BONQ01000024">
    <property type="protein sequence ID" value="GIG43478.1"/>
    <property type="molecule type" value="Genomic_DNA"/>
</dbReference>
<evidence type="ECO:0008006" key="3">
    <source>
        <dbReference type="Google" id="ProtNLM"/>
    </source>
</evidence>
<reference evidence="1" key="1">
    <citation type="submission" date="2021-01" db="EMBL/GenBank/DDBJ databases">
        <title>Whole genome shotgun sequence of Dactylosporangium siamense NBRC 106093.</title>
        <authorList>
            <person name="Komaki H."/>
            <person name="Tamura T."/>
        </authorList>
    </citation>
    <scope>NUCLEOTIDE SEQUENCE</scope>
    <source>
        <strain evidence="1">NBRC 106093</strain>
    </source>
</reference>
<accession>A0A919PJU2</accession>
<dbReference type="PANTHER" id="PTHR34071:SF2">
    <property type="entry name" value="FLAVIN-NUCLEOTIDE-BINDING PROTEIN"/>
    <property type="match status" value="1"/>
</dbReference>
<dbReference type="InterPro" id="IPR024747">
    <property type="entry name" value="Pyridox_Oxase-rel"/>
</dbReference>
<dbReference type="AlphaFoldDB" id="A0A919PJU2"/>
<comment type="caution">
    <text evidence="1">The sequence shown here is derived from an EMBL/GenBank/DDBJ whole genome shotgun (WGS) entry which is preliminary data.</text>
</comment>
<gene>
    <name evidence="1" type="ORF">Dsi01nite_015190</name>
</gene>
<dbReference type="Gene3D" id="2.30.110.10">
    <property type="entry name" value="Electron Transport, Fmn-binding Protein, Chain A"/>
    <property type="match status" value="1"/>
</dbReference>
<keyword evidence="2" id="KW-1185">Reference proteome</keyword>
<evidence type="ECO:0000313" key="2">
    <source>
        <dbReference type="Proteomes" id="UP000660611"/>
    </source>
</evidence>
<dbReference type="InterPro" id="IPR012349">
    <property type="entry name" value="Split_barrel_FMN-bd"/>
</dbReference>
<proteinExistence type="predicted"/>
<dbReference type="PANTHER" id="PTHR34071">
    <property type="entry name" value="5-NITROIMIDAZOLE ANTIBIOTICS RESISTANCE PROTEIN, NIMA-FAMILY-RELATED PROTEIN-RELATED"/>
    <property type="match status" value="1"/>
</dbReference>
<name>A0A919PJU2_9ACTN</name>
<sequence length="202" mass="21516">MGAPLNPSAARTRVRRLPELQVDDRAVLHGILDAGTIGHVSIVHDGQPYAIPVAYGRSGSSVLFHGSTGSRLFRLLAQGAPCCFTVTLLDGLVLARSAFETSMHYRSVMVLGSCTVVSEKLPALEAISEHIIPGRWASVRPPSRKELAATLVLALALDEVSVKVSAGPPSTSPEDTGFDPWVGVVPLRVERGDPIECEEEQS</sequence>